<dbReference type="InterPro" id="IPR052360">
    <property type="entry name" value="Transcr_Regulatory_Proteins"/>
</dbReference>
<keyword evidence="2" id="KW-0862">Zinc</keyword>
<keyword evidence="4" id="KW-0238">DNA-binding</keyword>
<dbReference type="Proteomes" id="UP000241587">
    <property type="component" value="Unassembled WGS sequence"/>
</dbReference>
<gene>
    <name evidence="9" type="ORF">FCULG_00000178</name>
</gene>
<feature type="region of interest" description="Disordered" evidence="7">
    <location>
        <begin position="63"/>
        <end position="85"/>
    </location>
</feature>
<evidence type="ECO:0000256" key="4">
    <source>
        <dbReference type="ARBA" id="ARBA00023125"/>
    </source>
</evidence>
<dbReference type="GO" id="GO:0003677">
    <property type="term" value="F:DNA binding"/>
    <property type="evidence" value="ECO:0007669"/>
    <property type="project" value="UniProtKB-KW"/>
</dbReference>
<dbReference type="Gene3D" id="4.10.240.10">
    <property type="entry name" value="Zn(2)-C6 fungal-type DNA-binding domain"/>
    <property type="match status" value="1"/>
</dbReference>
<keyword evidence="6" id="KW-0539">Nucleus</keyword>
<protein>
    <recommendedName>
        <fullName evidence="8">Zn(2)-C6 fungal-type domain-containing protein</fullName>
    </recommendedName>
</protein>
<dbReference type="PANTHER" id="PTHR36206:SF16">
    <property type="entry name" value="TRANSCRIPTION FACTOR DOMAIN-CONTAINING PROTEIN-RELATED"/>
    <property type="match status" value="1"/>
</dbReference>
<feature type="domain" description="Zn(2)-C6 fungal-type" evidence="8">
    <location>
        <begin position="21"/>
        <end position="49"/>
    </location>
</feature>
<dbReference type="SMART" id="SM00066">
    <property type="entry name" value="GAL4"/>
    <property type="match status" value="1"/>
</dbReference>
<dbReference type="PROSITE" id="PS50048">
    <property type="entry name" value="ZN2_CY6_FUNGAL_2"/>
    <property type="match status" value="1"/>
</dbReference>
<sequence>MRTNKRNNKRNNAGGRKVKTGCRTCRIRKIKCDEARPFCEKCVKTGRTCDGYESVFRPFSSLPTSEDYRPEARNKSPQSTADRIPLDPATLNRYLSTKTIFNVDINCNREAEQVLQQSLTDASIRHALQSLQSLRDNLESMADGPSSPEQQKLSYNYGLQHYSKALTGLAVNLSTPSPETLKSALLCCQVLISVEQVRGNFSAMGVHIVRGLNIMREYRARPYLSETNILIPAHHKDLPSIDIFIIKFFAAPCKFIEQPTANTTSMLTPPAEVLTDRKIAPNMRPGIRRIADLAIDFLNQVSIINSEQRAIELLEEKRRLLDLLNEWHGDFEASQTSEESMTVNDCFLRLLSMIMRVVLLGTLDCETDSGGRLKSENESIQALTDEINERLKDYDMRRGIEGGLRQQSEV</sequence>
<dbReference type="PROSITE" id="PS00463">
    <property type="entry name" value="ZN2_CY6_FUNGAL_1"/>
    <property type="match status" value="1"/>
</dbReference>
<dbReference type="InterPro" id="IPR001138">
    <property type="entry name" value="Zn2Cys6_DnaBD"/>
</dbReference>
<name>A0A2T4GMR9_FUSCU</name>
<evidence type="ECO:0000256" key="3">
    <source>
        <dbReference type="ARBA" id="ARBA00023015"/>
    </source>
</evidence>
<reference evidence="9 10" key="1">
    <citation type="submission" date="2018-02" db="EMBL/GenBank/DDBJ databases">
        <title>Fusarium culmorum secondary metabolites in fungal-bacterial-plant interactions.</title>
        <authorList>
            <person name="Schmidt R."/>
        </authorList>
    </citation>
    <scope>NUCLEOTIDE SEQUENCE [LARGE SCALE GENOMIC DNA]</scope>
    <source>
        <strain evidence="9 10">PV</strain>
    </source>
</reference>
<dbReference type="OrthoDB" id="3172332at2759"/>
<keyword evidence="3" id="KW-0805">Transcription regulation</keyword>
<dbReference type="GO" id="GO:0008270">
    <property type="term" value="F:zinc ion binding"/>
    <property type="evidence" value="ECO:0007669"/>
    <property type="project" value="InterPro"/>
</dbReference>
<dbReference type="SUPFAM" id="SSF57701">
    <property type="entry name" value="Zn2/Cys6 DNA-binding domain"/>
    <property type="match status" value="1"/>
</dbReference>
<accession>A0A2T4GMR9</accession>
<dbReference type="PANTHER" id="PTHR36206">
    <property type="entry name" value="ASPERCRYPTIN BIOSYNTHESIS CLUSTER-SPECIFIC TRANSCRIPTION REGULATOR ATNN-RELATED"/>
    <property type="match status" value="1"/>
</dbReference>
<evidence type="ECO:0000256" key="6">
    <source>
        <dbReference type="ARBA" id="ARBA00023242"/>
    </source>
</evidence>
<dbReference type="PRINTS" id="PR00755">
    <property type="entry name" value="AFLATOXINBRP"/>
</dbReference>
<dbReference type="GO" id="GO:0000981">
    <property type="term" value="F:DNA-binding transcription factor activity, RNA polymerase II-specific"/>
    <property type="evidence" value="ECO:0007669"/>
    <property type="project" value="InterPro"/>
</dbReference>
<dbReference type="AlphaFoldDB" id="A0A2T4GMR9"/>
<keyword evidence="5" id="KW-0804">Transcription</keyword>
<dbReference type="Pfam" id="PF00172">
    <property type="entry name" value="Zn_clus"/>
    <property type="match status" value="1"/>
</dbReference>
<evidence type="ECO:0000256" key="1">
    <source>
        <dbReference type="ARBA" id="ARBA00022723"/>
    </source>
</evidence>
<proteinExistence type="predicted"/>
<dbReference type="CDD" id="cd00067">
    <property type="entry name" value="GAL4"/>
    <property type="match status" value="1"/>
</dbReference>
<evidence type="ECO:0000259" key="8">
    <source>
        <dbReference type="PROSITE" id="PS50048"/>
    </source>
</evidence>
<dbReference type="InterPro" id="IPR036864">
    <property type="entry name" value="Zn2-C6_fun-type_DNA-bd_sf"/>
</dbReference>
<comment type="caution">
    <text evidence="9">The sequence shown here is derived from an EMBL/GenBank/DDBJ whole genome shotgun (WGS) entry which is preliminary data.</text>
</comment>
<evidence type="ECO:0000256" key="7">
    <source>
        <dbReference type="SAM" id="MobiDB-lite"/>
    </source>
</evidence>
<evidence type="ECO:0000313" key="9">
    <source>
        <dbReference type="EMBL" id="PTD04817.1"/>
    </source>
</evidence>
<organism evidence="9 10">
    <name type="scientific">Fusarium culmorum</name>
    <dbReference type="NCBI Taxonomy" id="5516"/>
    <lineage>
        <taxon>Eukaryota</taxon>
        <taxon>Fungi</taxon>
        <taxon>Dikarya</taxon>
        <taxon>Ascomycota</taxon>
        <taxon>Pezizomycotina</taxon>
        <taxon>Sordariomycetes</taxon>
        <taxon>Hypocreomycetidae</taxon>
        <taxon>Hypocreales</taxon>
        <taxon>Nectriaceae</taxon>
        <taxon>Fusarium</taxon>
    </lineage>
</organism>
<keyword evidence="10" id="KW-1185">Reference proteome</keyword>
<evidence type="ECO:0000256" key="5">
    <source>
        <dbReference type="ARBA" id="ARBA00023163"/>
    </source>
</evidence>
<dbReference type="OMA" id="KCVKTGR"/>
<evidence type="ECO:0000256" key="2">
    <source>
        <dbReference type="ARBA" id="ARBA00022833"/>
    </source>
</evidence>
<dbReference type="EMBL" id="PVEM01000012">
    <property type="protein sequence ID" value="PTD04817.1"/>
    <property type="molecule type" value="Genomic_DNA"/>
</dbReference>
<keyword evidence="1" id="KW-0479">Metal-binding</keyword>
<evidence type="ECO:0000313" key="10">
    <source>
        <dbReference type="Proteomes" id="UP000241587"/>
    </source>
</evidence>